<name>A0A151MN15_ALLMI</name>
<keyword evidence="2" id="KW-1185">Reference proteome</keyword>
<dbReference type="Proteomes" id="UP000050525">
    <property type="component" value="Unassembled WGS sequence"/>
</dbReference>
<reference evidence="1 2" key="1">
    <citation type="journal article" date="2012" name="Genome Biol.">
        <title>Sequencing three crocodilian genomes to illuminate the evolution of archosaurs and amniotes.</title>
        <authorList>
            <person name="St John J.A."/>
            <person name="Braun E.L."/>
            <person name="Isberg S.R."/>
            <person name="Miles L.G."/>
            <person name="Chong A.Y."/>
            <person name="Gongora J."/>
            <person name="Dalzell P."/>
            <person name="Moran C."/>
            <person name="Bed'hom B."/>
            <person name="Abzhanov A."/>
            <person name="Burgess S.C."/>
            <person name="Cooksey A.M."/>
            <person name="Castoe T.A."/>
            <person name="Crawford N.G."/>
            <person name="Densmore L.D."/>
            <person name="Drew J.C."/>
            <person name="Edwards S.V."/>
            <person name="Faircloth B.C."/>
            <person name="Fujita M.K."/>
            <person name="Greenwold M.J."/>
            <person name="Hoffmann F.G."/>
            <person name="Howard J.M."/>
            <person name="Iguchi T."/>
            <person name="Janes D.E."/>
            <person name="Khan S.Y."/>
            <person name="Kohno S."/>
            <person name="de Koning A.J."/>
            <person name="Lance S.L."/>
            <person name="McCarthy F.M."/>
            <person name="McCormack J.E."/>
            <person name="Merchant M.E."/>
            <person name="Peterson D.G."/>
            <person name="Pollock D.D."/>
            <person name="Pourmand N."/>
            <person name="Raney B.J."/>
            <person name="Roessler K.A."/>
            <person name="Sanford J.R."/>
            <person name="Sawyer R.H."/>
            <person name="Schmidt C.J."/>
            <person name="Triplett E.W."/>
            <person name="Tuberville T.D."/>
            <person name="Venegas-Anaya M."/>
            <person name="Howard J.T."/>
            <person name="Jarvis E.D."/>
            <person name="Guillette L.J.Jr."/>
            <person name="Glenn T.C."/>
            <person name="Green R.E."/>
            <person name="Ray D.A."/>
        </authorList>
    </citation>
    <scope>NUCLEOTIDE SEQUENCE [LARGE SCALE GENOMIC DNA]</scope>
    <source>
        <strain evidence="1">KSC_2009_1</strain>
    </source>
</reference>
<accession>A0A151MN15</accession>
<dbReference type="AlphaFoldDB" id="A0A151MN15"/>
<gene>
    <name evidence="1" type="ORF">Y1Q_0003726</name>
</gene>
<comment type="caution">
    <text evidence="1">The sequence shown here is derived from an EMBL/GenBank/DDBJ whole genome shotgun (WGS) entry which is preliminary data.</text>
</comment>
<sequence length="137" mass="15625">MDNFTAPVHWEGLGFPSPSDIKLLPQPEQYITITTVWKKLKDEKRVKKQSKYQESQKNSNICLVSSVLFSFCPFSIKVRSPSVTIKRCLSCQNGIRMADCQGSAIASQLEILIAFRQHAAKSRSVFFCLHNLLERNF</sequence>
<organism evidence="1 2">
    <name type="scientific">Alligator mississippiensis</name>
    <name type="common">American alligator</name>
    <dbReference type="NCBI Taxonomy" id="8496"/>
    <lineage>
        <taxon>Eukaryota</taxon>
        <taxon>Metazoa</taxon>
        <taxon>Chordata</taxon>
        <taxon>Craniata</taxon>
        <taxon>Vertebrata</taxon>
        <taxon>Euteleostomi</taxon>
        <taxon>Archelosauria</taxon>
        <taxon>Archosauria</taxon>
        <taxon>Crocodylia</taxon>
        <taxon>Alligatoridae</taxon>
        <taxon>Alligatorinae</taxon>
        <taxon>Alligator</taxon>
    </lineage>
</organism>
<protein>
    <submittedName>
        <fullName evidence="1">Uncharacterized protein</fullName>
    </submittedName>
</protein>
<evidence type="ECO:0000313" key="1">
    <source>
        <dbReference type="EMBL" id="KYO25941.1"/>
    </source>
</evidence>
<dbReference type="EMBL" id="AKHW03005657">
    <property type="protein sequence ID" value="KYO25941.1"/>
    <property type="molecule type" value="Genomic_DNA"/>
</dbReference>
<evidence type="ECO:0000313" key="2">
    <source>
        <dbReference type="Proteomes" id="UP000050525"/>
    </source>
</evidence>
<proteinExistence type="predicted"/>